<name>A0A0R3WTD2_HYDTA</name>
<feature type="compositionally biased region" description="Polar residues" evidence="1">
    <location>
        <begin position="71"/>
        <end position="84"/>
    </location>
</feature>
<dbReference type="AlphaFoldDB" id="A0A0R3WTD2"/>
<sequence>MQPSFCVARERRGEKELYRQVLNGDMSSWFLSYSPDYTQTTNSAATVEGRCSRGDNCEMCCSRQLYYQQDSPPHQQHHLTSQHSVPEDPPTDLLRRYSPVLATSSQVSNHIRQINRGVI</sequence>
<evidence type="ECO:0000313" key="2">
    <source>
        <dbReference type="EMBL" id="VDM23964.1"/>
    </source>
</evidence>
<protein>
    <submittedName>
        <fullName evidence="2 4">Uncharacterized protein</fullName>
    </submittedName>
</protein>
<evidence type="ECO:0000313" key="3">
    <source>
        <dbReference type="Proteomes" id="UP000274429"/>
    </source>
</evidence>
<gene>
    <name evidence="2" type="ORF">TTAC_LOCUS4007</name>
</gene>
<proteinExistence type="predicted"/>
<dbReference type="Proteomes" id="UP000274429">
    <property type="component" value="Unassembled WGS sequence"/>
</dbReference>
<organism evidence="4">
    <name type="scientific">Hydatigena taeniaeformis</name>
    <name type="common">Feline tapeworm</name>
    <name type="synonym">Taenia taeniaeformis</name>
    <dbReference type="NCBI Taxonomy" id="6205"/>
    <lineage>
        <taxon>Eukaryota</taxon>
        <taxon>Metazoa</taxon>
        <taxon>Spiralia</taxon>
        <taxon>Lophotrochozoa</taxon>
        <taxon>Platyhelminthes</taxon>
        <taxon>Cestoda</taxon>
        <taxon>Eucestoda</taxon>
        <taxon>Cyclophyllidea</taxon>
        <taxon>Taeniidae</taxon>
        <taxon>Hydatigera</taxon>
    </lineage>
</organism>
<feature type="region of interest" description="Disordered" evidence="1">
    <location>
        <begin position="71"/>
        <end position="95"/>
    </location>
</feature>
<dbReference type="OrthoDB" id="6253545at2759"/>
<evidence type="ECO:0000256" key="1">
    <source>
        <dbReference type="SAM" id="MobiDB-lite"/>
    </source>
</evidence>
<dbReference type="WBParaSite" id="TTAC_0000402201-mRNA-1">
    <property type="protein sequence ID" value="TTAC_0000402201-mRNA-1"/>
    <property type="gene ID" value="TTAC_0000402201"/>
</dbReference>
<keyword evidence="3" id="KW-1185">Reference proteome</keyword>
<reference evidence="2 3" key="2">
    <citation type="submission" date="2018-11" db="EMBL/GenBank/DDBJ databases">
        <authorList>
            <consortium name="Pathogen Informatics"/>
        </authorList>
    </citation>
    <scope>NUCLEOTIDE SEQUENCE [LARGE SCALE GENOMIC DNA]</scope>
</reference>
<evidence type="ECO:0000313" key="4">
    <source>
        <dbReference type="WBParaSite" id="TTAC_0000402201-mRNA-1"/>
    </source>
</evidence>
<reference evidence="4" key="1">
    <citation type="submission" date="2017-02" db="UniProtKB">
        <authorList>
            <consortium name="WormBaseParasite"/>
        </authorList>
    </citation>
    <scope>IDENTIFICATION</scope>
</reference>
<dbReference type="EMBL" id="UYWX01003465">
    <property type="protein sequence ID" value="VDM23964.1"/>
    <property type="molecule type" value="Genomic_DNA"/>
</dbReference>
<dbReference type="STRING" id="6205.A0A0R3WTD2"/>
<accession>A0A0R3WTD2</accession>